<dbReference type="EMBL" id="CP162599">
    <property type="protein sequence ID" value="XDK33475.1"/>
    <property type="molecule type" value="Genomic_DNA"/>
</dbReference>
<accession>A0AB39HSP1</accession>
<protein>
    <recommendedName>
        <fullName evidence="3">ABC transporter permease</fullName>
    </recommendedName>
</protein>
<dbReference type="RefSeq" id="WP_368654153.1">
    <property type="nucleotide sequence ID" value="NZ_CP162599.1"/>
</dbReference>
<dbReference type="AlphaFoldDB" id="A0AB39HSP1"/>
<evidence type="ECO:0008006" key="3">
    <source>
        <dbReference type="Google" id="ProtNLM"/>
    </source>
</evidence>
<evidence type="ECO:0000313" key="2">
    <source>
        <dbReference type="EMBL" id="XDK33475.1"/>
    </source>
</evidence>
<proteinExistence type="predicted"/>
<reference evidence="2" key="1">
    <citation type="submission" date="2024-07" db="EMBL/GenBank/DDBJ databases">
        <title>Halotolerant mesophilic bacterium Ornithinibacillus sp. 4-3, sp. nov., isolated from soil.</title>
        <authorList>
            <person name="Sidarenka A.V."/>
            <person name="Guliayeva D.E."/>
            <person name="Leanovich S.I."/>
            <person name="Hileuskaya K.S."/>
            <person name="Akhremchuk A.E."/>
            <person name="Sikolenko M.A."/>
            <person name="Valentovich L.N."/>
        </authorList>
    </citation>
    <scope>NUCLEOTIDE SEQUENCE</scope>
    <source>
        <strain evidence="2">4-3</strain>
    </source>
</reference>
<organism evidence="2">
    <name type="scientific">Ornithinibacillus sp. 4-3</name>
    <dbReference type="NCBI Taxonomy" id="3231488"/>
    <lineage>
        <taxon>Bacteria</taxon>
        <taxon>Bacillati</taxon>
        <taxon>Bacillota</taxon>
        <taxon>Bacilli</taxon>
        <taxon>Bacillales</taxon>
        <taxon>Bacillaceae</taxon>
        <taxon>Ornithinibacillus</taxon>
    </lineage>
</organism>
<feature type="transmembrane region" description="Helical" evidence="1">
    <location>
        <begin position="63"/>
        <end position="83"/>
    </location>
</feature>
<evidence type="ECO:0000256" key="1">
    <source>
        <dbReference type="SAM" id="Phobius"/>
    </source>
</evidence>
<name>A0AB39HSP1_9BACI</name>
<keyword evidence="1" id="KW-0472">Membrane</keyword>
<keyword evidence="1" id="KW-1133">Transmembrane helix</keyword>
<sequence length="138" mass="15390">MIVVGLAVLCGILVAIIPSRLIINVFSDVNMSYILIDIARWTAVYFLMSMIAFGIAELTRSTIVPLSILIMIPILIATGILQWPEGLRFLPDQASMSLLGTPAYEVTELPPWIAFFTLLAWVVVCIGIYWFSLLRRDS</sequence>
<feature type="transmembrane region" description="Helical" evidence="1">
    <location>
        <begin position="38"/>
        <end position="56"/>
    </location>
</feature>
<feature type="transmembrane region" description="Helical" evidence="1">
    <location>
        <begin position="112"/>
        <end position="134"/>
    </location>
</feature>
<keyword evidence="1" id="KW-0812">Transmembrane</keyword>
<gene>
    <name evidence="2" type="ORF">AB4Y30_03710</name>
</gene>